<dbReference type="Proteomes" id="UP000622890">
    <property type="component" value="Unassembled WGS sequence"/>
</dbReference>
<proteinExistence type="predicted"/>
<dbReference type="PANTHER" id="PTHR30204">
    <property type="entry name" value="REDOX-CYCLING DRUG-SENSING TRANSCRIPTIONAL ACTIVATOR SOXR"/>
    <property type="match status" value="1"/>
</dbReference>
<keyword evidence="1" id="KW-0678">Repressor</keyword>
<evidence type="ECO:0000259" key="5">
    <source>
        <dbReference type="PROSITE" id="PS50937"/>
    </source>
</evidence>
<comment type="caution">
    <text evidence="6">The sequence shown here is derived from an EMBL/GenBank/DDBJ whole genome shotgun (WGS) entry which is preliminary data.</text>
</comment>
<dbReference type="SUPFAM" id="SSF46955">
    <property type="entry name" value="Putative DNA-binding domain"/>
    <property type="match status" value="1"/>
</dbReference>
<dbReference type="InterPro" id="IPR009061">
    <property type="entry name" value="DNA-bd_dom_put_sf"/>
</dbReference>
<evidence type="ECO:0000256" key="1">
    <source>
        <dbReference type="ARBA" id="ARBA00022491"/>
    </source>
</evidence>
<reference evidence="6" key="1">
    <citation type="submission" date="2021-01" db="EMBL/GenBank/DDBJ databases">
        <title>Genome sequence of strain Noviherbaspirillum sp. DKR-6.</title>
        <authorList>
            <person name="Chaudhary D.K."/>
        </authorList>
    </citation>
    <scope>NUCLEOTIDE SEQUENCE</scope>
    <source>
        <strain evidence="6">DKR-6</strain>
    </source>
</reference>
<keyword evidence="3" id="KW-0238">DNA-binding</keyword>
<dbReference type="SMART" id="SM00422">
    <property type="entry name" value="HTH_MERR"/>
    <property type="match status" value="1"/>
</dbReference>
<sequence length="321" mass="34589">MQRGDTAAEPGRAAYKSGVAARLAGLSAETLRVWERRYQLSDTKRSSSGQRLYSPEQVRRLSLLKQLVDQGHAIGVLANLPIEQLQELAGVRVNERSLAGPIRVVVVGESLARRIASGGREGLEIAVQCSCPRLETAATLTQDADVEVLLIEQSELNESALPLIAAARAACAATAVVVLYRFCASATIRALRTQGCLVARIPAELGELVLLCRSALSGERLAPLDRPDVPAVRFDEEALSVITAAGSSLDCECPRHLADLLSMVGSFERYSAQCANRNADDAQLHQELQHAAGRARAILEAAMERLMRAEGIPLPRQSRQP</sequence>
<evidence type="ECO:0000313" key="6">
    <source>
        <dbReference type="EMBL" id="MBK4736613.1"/>
    </source>
</evidence>
<name>A0A934T2E1_9BURK</name>
<keyword evidence="7" id="KW-1185">Reference proteome</keyword>
<evidence type="ECO:0000256" key="3">
    <source>
        <dbReference type="ARBA" id="ARBA00023125"/>
    </source>
</evidence>
<dbReference type="PROSITE" id="PS50937">
    <property type="entry name" value="HTH_MERR_2"/>
    <property type="match status" value="1"/>
</dbReference>
<dbReference type="GO" id="GO:0003700">
    <property type="term" value="F:DNA-binding transcription factor activity"/>
    <property type="evidence" value="ECO:0007669"/>
    <property type="project" value="InterPro"/>
</dbReference>
<dbReference type="EMBL" id="JAEPBG010000008">
    <property type="protein sequence ID" value="MBK4736613.1"/>
    <property type="molecule type" value="Genomic_DNA"/>
</dbReference>
<dbReference type="InterPro" id="IPR047057">
    <property type="entry name" value="MerR_fam"/>
</dbReference>
<dbReference type="PANTHER" id="PTHR30204:SF69">
    <property type="entry name" value="MERR-FAMILY TRANSCRIPTIONAL REGULATOR"/>
    <property type="match status" value="1"/>
</dbReference>
<feature type="domain" description="HTH merR-type" evidence="5">
    <location>
        <begin position="14"/>
        <end position="91"/>
    </location>
</feature>
<evidence type="ECO:0000313" key="7">
    <source>
        <dbReference type="Proteomes" id="UP000622890"/>
    </source>
</evidence>
<evidence type="ECO:0000256" key="4">
    <source>
        <dbReference type="ARBA" id="ARBA00023163"/>
    </source>
</evidence>
<organism evidence="6 7">
    <name type="scientific">Noviherbaspirillum pedocola</name>
    <dbReference type="NCBI Taxonomy" id="2801341"/>
    <lineage>
        <taxon>Bacteria</taxon>
        <taxon>Pseudomonadati</taxon>
        <taxon>Pseudomonadota</taxon>
        <taxon>Betaproteobacteria</taxon>
        <taxon>Burkholderiales</taxon>
        <taxon>Oxalobacteraceae</taxon>
        <taxon>Noviherbaspirillum</taxon>
    </lineage>
</organism>
<accession>A0A934T2E1</accession>
<gene>
    <name evidence="6" type="ORF">JJB74_18465</name>
</gene>
<dbReference type="AlphaFoldDB" id="A0A934T2E1"/>
<dbReference type="Pfam" id="PF13411">
    <property type="entry name" value="MerR_1"/>
    <property type="match status" value="1"/>
</dbReference>
<keyword evidence="4" id="KW-0804">Transcription</keyword>
<dbReference type="InterPro" id="IPR000551">
    <property type="entry name" value="MerR-type_HTH_dom"/>
</dbReference>
<protein>
    <submittedName>
        <fullName evidence="6">MerR family transcriptional regulator</fullName>
    </submittedName>
</protein>
<dbReference type="GO" id="GO:0003677">
    <property type="term" value="F:DNA binding"/>
    <property type="evidence" value="ECO:0007669"/>
    <property type="project" value="UniProtKB-KW"/>
</dbReference>
<dbReference type="Gene3D" id="1.10.1660.10">
    <property type="match status" value="1"/>
</dbReference>
<keyword evidence="2" id="KW-0805">Transcription regulation</keyword>
<evidence type="ECO:0000256" key="2">
    <source>
        <dbReference type="ARBA" id="ARBA00023015"/>
    </source>
</evidence>